<keyword evidence="1" id="KW-0812">Transmembrane</keyword>
<feature type="transmembrane region" description="Helical" evidence="1">
    <location>
        <begin position="441"/>
        <end position="460"/>
    </location>
</feature>
<dbReference type="RefSeq" id="WP_050057604.1">
    <property type="nucleotide sequence ID" value="NZ_JACHEK010000001.1"/>
</dbReference>
<feature type="transmembrane region" description="Helical" evidence="1">
    <location>
        <begin position="104"/>
        <end position="122"/>
    </location>
</feature>
<feature type="transmembrane region" description="Helical" evidence="1">
    <location>
        <begin position="39"/>
        <end position="68"/>
    </location>
</feature>
<comment type="caution">
    <text evidence="2">The sequence shown here is derived from an EMBL/GenBank/DDBJ whole genome shotgun (WGS) entry which is preliminary data.</text>
</comment>
<evidence type="ECO:0000313" key="3">
    <source>
        <dbReference type="Proteomes" id="UP000538666"/>
    </source>
</evidence>
<feature type="transmembrane region" description="Helical" evidence="1">
    <location>
        <begin position="467"/>
        <end position="490"/>
    </location>
</feature>
<evidence type="ECO:0000256" key="1">
    <source>
        <dbReference type="SAM" id="Phobius"/>
    </source>
</evidence>
<proteinExistence type="predicted"/>
<keyword evidence="1" id="KW-0472">Membrane</keyword>
<gene>
    <name evidence="2" type="ORF">HNQ77_000297</name>
</gene>
<sequence>MASSTIQLPHRARFSDWFTAFLRSELAPYPGRGATVARMVISATLTMIIIVTFRIPGGVVGALCAFILSRENLLSTAKSAISIVAAFVIGGLFVPIGARMFASIPVTHFLWEAVSLFIVFFLLRTLTNFALATGLSIVATNTLSIWYLPGPAQHNVELTLWQVLGTFIGALVTLSVEVVFHAFSKRDELKDGMHDRLKIIESMLRTYGAGKAADPETNRLLSQYAVVGVGALRRYITRANFTSIQRMQSSALISVIGRSMDFAAALANAYPVLDTALERRAALLAEHVAEIRVCMEEQRSPASWEPERDQGAATPLFSELESLLALIPSIYASQTSIDPRMQILEAEQTSNRLFVEDAFSNREHLRYVLGGTLAAMLCYITYVSLDWPGISTAVTTCVLTALTNIGSSRQKQVLRIAGALLGGFVFGLGAQVFVLPYIDSITGFTVLFAVVSAIGAWVATSSARLSYAGLQIVVAFYFINLSEFSIQLSLSASRDRAIGVLLGISMMWLVFERLYPRAASDQMVRIFVRNLRLMATLVTESGIGADADTIVLIRKQRDQVYRYFGEVNAQADAVPFETGPDRAAHMAARDRIRRWQTSLRTFYLMEIPLLQFRLFGDPSRISEAFRNIERSFLEDCSRAINHVADRLESQLDGKPYEHPPHPGLQKFLESLEASEHTPISAQEEGLLRLTKTISALLDRLEAEAASEPLFATE</sequence>
<dbReference type="EMBL" id="JACHEK010000001">
    <property type="protein sequence ID" value="MBB6142359.1"/>
    <property type="molecule type" value="Genomic_DNA"/>
</dbReference>
<evidence type="ECO:0000313" key="2">
    <source>
        <dbReference type="EMBL" id="MBB6142359.1"/>
    </source>
</evidence>
<accession>A0A841JRF1</accession>
<feature type="transmembrane region" description="Helical" evidence="1">
    <location>
        <begin position="160"/>
        <end position="183"/>
    </location>
</feature>
<dbReference type="Proteomes" id="UP000538666">
    <property type="component" value="Unassembled WGS sequence"/>
</dbReference>
<feature type="transmembrane region" description="Helical" evidence="1">
    <location>
        <begin position="80"/>
        <end position="98"/>
    </location>
</feature>
<feature type="transmembrane region" description="Helical" evidence="1">
    <location>
        <begin position="365"/>
        <end position="383"/>
    </location>
</feature>
<name>A0A841JRF1_9BACT</name>
<feature type="transmembrane region" description="Helical" evidence="1">
    <location>
        <begin position="496"/>
        <end position="515"/>
    </location>
</feature>
<protein>
    <submittedName>
        <fullName evidence="2">Multidrug resistance protein MdtO</fullName>
    </submittedName>
</protein>
<feature type="transmembrane region" description="Helical" evidence="1">
    <location>
        <begin position="129"/>
        <end position="148"/>
    </location>
</feature>
<keyword evidence="3" id="KW-1185">Reference proteome</keyword>
<feature type="transmembrane region" description="Helical" evidence="1">
    <location>
        <begin position="413"/>
        <end position="435"/>
    </location>
</feature>
<reference evidence="2 3" key="1">
    <citation type="submission" date="2020-08" db="EMBL/GenBank/DDBJ databases">
        <title>Genomic Encyclopedia of Type Strains, Phase IV (KMG-IV): sequencing the most valuable type-strain genomes for metagenomic binning, comparative biology and taxonomic classification.</title>
        <authorList>
            <person name="Goeker M."/>
        </authorList>
    </citation>
    <scope>NUCLEOTIDE SEQUENCE [LARGE SCALE GENOMIC DNA]</scope>
    <source>
        <strain evidence="2 3">DSM 103733</strain>
    </source>
</reference>
<dbReference type="OrthoDB" id="105720at2"/>
<organism evidence="2 3">
    <name type="scientific">Silvibacterium bohemicum</name>
    <dbReference type="NCBI Taxonomy" id="1577686"/>
    <lineage>
        <taxon>Bacteria</taxon>
        <taxon>Pseudomonadati</taxon>
        <taxon>Acidobacteriota</taxon>
        <taxon>Terriglobia</taxon>
        <taxon>Terriglobales</taxon>
        <taxon>Acidobacteriaceae</taxon>
        <taxon>Silvibacterium</taxon>
    </lineage>
</organism>
<feature type="transmembrane region" description="Helical" evidence="1">
    <location>
        <begin position="389"/>
        <end position="406"/>
    </location>
</feature>
<dbReference type="AlphaFoldDB" id="A0A841JRF1"/>
<keyword evidence="1" id="KW-1133">Transmembrane helix</keyword>